<feature type="transmembrane region" description="Helical" evidence="6">
    <location>
        <begin position="332"/>
        <end position="353"/>
    </location>
</feature>
<keyword evidence="3 6" id="KW-0812">Transmembrane</keyword>
<dbReference type="PIRSF" id="PIRSF006060">
    <property type="entry name" value="AA_transporter"/>
    <property type="match status" value="1"/>
</dbReference>
<feature type="transmembrane region" description="Helical" evidence="6">
    <location>
        <begin position="402"/>
        <end position="425"/>
    </location>
</feature>
<feature type="transmembrane region" description="Helical" evidence="6">
    <location>
        <begin position="177"/>
        <end position="197"/>
    </location>
</feature>
<evidence type="ECO:0000259" key="7">
    <source>
        <dbReference type="Pfam" id="PF01490"/>
    </source>
</evidence>
<feature type="domain" description="Amino acid transporter transmembrane" evidence="7">
    <location>
        <begin position="70"/>
        <end position="466"/>
    </location>
</feature>
<dbReference type="FunFam" id="1.20.1740.10:FF:000039">
    <property type="entry name" value="Neutral amino acid transporter (Eurofung)"/>
    <property type="match status" value="1"/>
</dbReference>
<dbReference type="EMBL" id="LYCR01000131">
    <property type="protein sequence ID" value="OGM40772.1"/>
    <property type="molecule type" value="Genomic_DNA"/>
</dbReference>
<sequence length="488" mass="52730">CWTSNRLDLIVPILSYLQLPIMKKEIVSDPDPENITHTQSQVGEGFVSKPIQDDAVFGEIREGDTNYRDVSWMGTTALLIKTQIGLGVLSMPKVFHVLGIVPGIIVLLAIAGITSWSNWMVGVFKLRHPSVYGIDDVGKMLFGRAGFELFGAAYTLYWIFAGGSALLSISISLNALSDHAACTAIFVAVAAIIAFIFSSIQTLARISWLAWLGTACIITAVFIVTIAVGIQGHAPMTAGVIPEPDFKIFGNPTFVEAMTAVSTICLTYAGTPAFFNIVSEMRNPELYTRSLAICQILVTVIYIVVGTVVYYYCGSHVASPALGSAGTLIKKISYGFALPGLSVSAILLLHLPAKHIFIRILRGTKHLTAPTRTHWVVWLGSTFSVISVAYIVASSIPVFSDLVSLVGALLATPLCFQPMGCMWLYDNWAPGKREKSARWCVGVAWCIFVILTGFFLTIGGTYGSIMSIVTSYEKSGGSSAWSCLNNDH</sequence>
<reference evidence="8 9" key="1">
    <citation type="journal article" date="2016" name="Genome Biol. Evol.">
        <title>Draft genome sequence of an aflatoxigenic Aspergillus species, A. bombycis.</title>
        <authorList>
            <person name="Moore G.G."/>
            <person name="Mack B.M."/>
            <person name="Beltz S.B."/>
            <person name="Gilbert M.K."/>
        </authorList>
    </citation>
    <scope>NUCLEOTIDE SEQUENCE [LARGE SCALE GENOMIC DNA]</scope>
    <source>
        <strain evidence="9">NRRL 26010</strain>
    </source>
</reference>
<name>A0A1F7ZMW4_9EURO</name>
<dbReference type="InterPro" id="IPR013057">
    <property type="entry name" value="AA_transpt_TM"/>
</dbReference>
<evidence type="ECO:0000256" key="3">
    <source>
        <dbReference type="ARBA" id="ARBA00022692"/>
    </source>
</evidence>
<feature type="transmembrane region" description="Helical" evidence="6">
    <location>
        <begin position="290"/>
        <end position="312"/>
    </location>
</feature>
<feature type="transmembrane region" description="Helical" evidence="6">
    <location>
        <begin position="149"/>
        <end position="171"/>
    </location>
</feature>
<organism evidence="8 9">
    <name type="scientific">Aspergillus bombycis</name>
    <dbReference type="NCBI Taxonomy" id="109264"/>
    <lineage>
        <taxon>Eukaryota</taxon>
        <taxon>Fungi</taxon>
        <taxon>Dikarya</taxon>
        <taxon>Ascomycota</taxon>
        <taxon>Pezizomycotina</taxon>
        <taxon>Eurotiomycetes</taxon>
        <taxon>Eurotiomycetidae</taxon>
        <taxon>Eurotiales</taxon>
        <taxon>Aspergillaceae</taxon>
        <taxon>Aspergillus</taxon>
    </lineage>
</organism>
<feature type="transmembrane region" description="Helical" evidence="6">
    <location>
        <begin position="209"/>
        <end position="234"/>
    </location>
</feature>
<evidence type="ECO:0000313" key="9">
    <source>
        <dbReference type="Proteomes" id="UP000179179"/>
    </source>
</evidence>
<evidence type="ECO:0000256" key="4">
    <source>
        <dbReference type="ARBA" id="ARBA00022989"/>
    </source>
</evidence>
<dbReference type="STRING" id="109264.A0A1F7ZMW4"/>
<accession>A0A1F7ZMW4</accession>
<gene>
    <name evidence="8" type="ORF">ABOM_011136</name>
</gene>
<evidence type="ECO:0000256" key="6">
    <source>
        <dbReference type="SAM" id="Phobius"/>
    </source>
</evidence>
<evidence type="ECO:0000256" key="5">
    <source>
        <dbReference type="ARBA" id="ARBA00023136"/>
    </source>
</evidence>
<evidence type="ECO:0000313" key="8">
    <source>
        <dbReference type="EMBL" id="OGM40772.1"/>
    </source>
</evidence>
<comment type="caution">
    <text evidence="8">The sequence shown here is derived from an EMBL/GenBank/DDBJ whole genome shotgun (WGS) entry which is preliminary data.</text>
</comment>
<dbReference type="AlphaFoldDB" id="A0A1F7ZMW4"/>
<comment type="similarity">
    <text evidence="2">Belongs to the amino acid/polyamine transporter 2 family.</text>
</comment>
<proteinExistence type="inferred from homology"/>
<feature type="transmembrane region" description="Helical" evidence="6">
    <location>
        <begin position="94"/>
        <end position="117"/>
    </location>
</feature>
<feature type="transmembrane region" description="Helical" evidence="6">
    <location>
        <begin position="437"/>
        <end position="458"/>
    </location>
</feature>
<feature type="non-terminal residue" evidence="8">
    <location>
        <position position="1"/>
    </location>
</feature>
<dbReference type="Gene3D" id="1.20.1740.10">
    <property type="entry name" value="Amino acid/polyamine transporter I"/>
    <property type="match status" value="1"/>
</dbReference>
<dbReference type="OrthoDB" id="40134at2759"/>
<feature type="transmembrane region" description="Helical" evidence="6">
    <location>
        <begin position="254"/>
        <end position="278"/>
    </location>
</feature>
<evidence type="ECO:0000256" key="2">
    <source>
        <dbReference type="ARBA" id="ARBA00008066"/>
    </source>
</evidence>
<dbReference type="PANTHER" id="PTHR22950">
    <property type="entry name" value="AMINO ACID TRANSPORTER"/>
    <property type="match status" value="1"/>
</dbReference>
<keyword evidence="9" id="KW-1185">Reference proteome</keyword>
<feature type="transmembrane region" description="Helical" evidence="6">
    <location>
        <begin position="374"/>
        <end position="396"/>
    </location>
</feature>
<dbReference type="PANTHER" id="PTHR22950:SF683">
    <property type="entry name" value="AMINO ACID TRANSPORTER (EUROFUNG)"/>
    <property type="match status" value="1"/>
</dbReference>
<dbReference type="Pfam" id="PF01490">
    <property type="entry name" value="Aa_trans"/>
    <property type="match status" value="1"/>
</dbReference>
<keyword evidence="4 6" id="KW-1133">Transmembrane helix</keyword>
<dbReference type="GeneID" id="34454526"/>
<dbReference type="RefSeq" id="XP_022384489.1">
    <property type="nucleotide sequence ID" value="XM_022538264.1"/>
</dbReference>
<dbReference type="Proteomes" id="UP000179179">
    <property type="component" value="Unassembled WGS sequence"/>
</dbReference>
<dbReference type="GO" id="GO:0016020">
    <property type="term" value="C:membrane"/>
    <property type="evidence" value="ECO:0007669"/>
    <property type="project" value="UniProtKB-SubCell"/>
</dbReference>
<evidence type="ECO:0000256" key="1">
    <source>
        <dbReference type="ARBA" id="ARBA00004141"/>
    </source>
</evidence>
<keyword evidence="5 6" id="KW-0472">Membrane</keyword>
<comment type="subcellular location">
    <subcellularLocation>
        <location evidence="1">Membrane</location>
        <topology evidence="1">Multi-pass membrane protein</topology>
    </subcellularLocation>
</comment>
<dbReference type="GO" id="GO:0015179">
    <property type="term" value="F:L-amino acid transmembrane transporter activity"/>
    <property type="evidence" value="ECO:0007669"/>
    <property type="project" value="TreeGrafter"/>
</dbReference>
<protein>
    <submittedName>
        <fullName evidence="8">Amino acid transporter</fullName>
    </submittedName>
</protein>